<protein>
    <recommendedName>
        <fullName evidence="7">LysM domain-containing protein</fullName>
    </recommendedName>
</protein>
<evidence type="ECO:0000256" key="5">
    <source>
        <dbReference type="SAM" id="MobiDB-lite"/>
    </source>
</evidence>
<dbReference type="OrthoDB" id="2281372at2759"/>
<dbReference type="InterPro" id="IPR018392">
    <property type="entry name" value="LysM"/>
</dbReference>
<dbReference type="Pfam" id="PF01476">
    <property type="entry name" value="LysM"/>
    <property type="match status" value="1"/>
</dbReference>
<feature type="domain" description="LysM" evidence="7">
    <location>
        <begin position="465"/>
        <end position="511"/>
    </location>
</feature>
<keyword evidence="2 6" id="KW-0732">Signal</keyword>
<keyword evidence="9" id="KW-1185">Reference proteome</keyword>
<organism evidence="8 9">
    <name type="scientific">Dactylonectria estremocensis</name>
    <dbReference type="NCBI Taxonomy" id="1079267"/>
    <lineage>
        <taxon>Eukaryota</taxon>
        <taxon>Fungi</taxon>
        <taxon>Dikarya</taxon>
        <taxon>Ascomycota</taxon>
        <taxon>Pezizomycotina</taxon>
        <taxon>Sordariomycetes</taxon>
        <taxon>Hypocreomycetidae</taxon>
        <taxon>Hypocreales</taxon>
        <taxon>Nectriaceae</taxon>
        <taxon>Dactylonectria</taxon>
    </lineage>
</organism>
<feature type="region of interest" description="Disordered" evidence="5">
    <location>
        <begin position="107"/>
        <end position="137"/>
    </location>
</feature>
<feature type="chain" id="PRO_5040391354" description="LysM domain-containing protein" evidence="6">
    <location>
        <begin position="24"/>
        <end position="513"/>
    </location>
</feature>
<dbReference type="GO" id="GO:0008061">
    <property type="term" value="F:chitin binding"/>
    <property type="evidence" value="ECO:0007669"/>
    <property type="project" value="UniProtKB-KW"/>
</dbReference>
<evidence type="ECO:0000259" key="7">
    <source>
        <dbReference type="PROSITE" id="PS51782"/>
    </source>
</evidence>
<dbReference type="Proteomes" id="UP000717696">
    <property type="component" value="Unassembled WGS sequence"/>
</dbReference>
<feature type="domain" description="LysM" evidence="7">
    <location>
        <begin position="228"/>
        <end position="274"/>
    </location>
</feature>
<dbReference type="CDD" id="cd00118">
    <property type="entry name" value="LysM"/>
    <property type="match status" value="1"/>
</dbReference>
<dbReference type="EMBL" id="JAGMUU010000025">
    <property type="protein sequence ID" value="KAH7123363.1"/>
    <property type="molecule type" value="Genomic_DNA"/>
</dbReference>
<feature type="domain" description="LysM" evidence="7">
    <location>
        <begin position="308"/>
        <end position="354"/>
    </location>
</feature>
<keyword evidence="3" id="KW-0843">Virulence</keyword>
<evidence type="ECO:0000256" key="1">
    <source>
        <dbReference type="ARBA" id="ARBA00022669"/>
    </source>
</evidence>
<evidence type="ECO:0000313" key="8">
    <source>
        <dbReference type="EMBL" id="KAH7123363.1"/>
    </source>
</evidence>
<evidence type="ECO:0000256" key="4">
    <source>
        <dbReference type="ARBA" id="ARBA00044955"/>
    </source>
</evidence>
<proteinExistence type="inferred from homology"/>
<name>A0A9P9III2_9HYPO</name>
<dbReference type="AlphaFoldDB" id="A0A9P9III2"/>
<feature type="signal peptide" evidence="6">
    <location>
        <begin position="1"/>
        <end position="23"/>
    </location>
</feature>
<comment type="caution">
    <text evidence="8">The sequence shown here is derived from an EMBL/GenBank/DDBJ whole genome shotgun (WGS) entry which is preliminary data.</text>
</comment>
<dbReference type="SMART" id="SM00257">
    <property type="entry name" value="LysM"/>
    <property type="match status" value="5"/>
</dbReference>
<evidence type="ECO:0000256" key="6">
    <source>
        <dbReference type="SAM" id="SignalP"/>
    </source>
</evidence>
<dbReference type="PANTHER" id="PTHR34997:SF2">
    <property type="entry name" value="LYSM DOMAIN-CONTAINING PROTEIN-RELATED"/>
    <property type="match status" value="1"/>
</dbReference>
<keyword evidence="1" id="KW-0147">Chitin-binding</keyword>
<evidence type="ECO:0000313" key="9">
    <source>
        <dbReference type="Proteomes" id="UP000717696"/>
    </source>
</evidence>
<dbReference type="PANTHER" id="PTHR34997">
    <property type="entry name" value="AM15"/>
    <property type="match status" value="1"/>
</dbReference>
<feature type="domain" description="LysM" evidence="7">
    <location>
        <begin position="147"/>
        <end position="193"/>
    </location>
</feature>
<reference evidence="8" key="1">
    <citation type="journal article" date="2021" name="Nat. Commun.">
        <title>Genetic determinants of endophytism in the Arabidopsis root mycobiome.</title>
        <authorList>
            <person name="Mesny F."/>
            <person name="Miyauchi S."/>
            <person name="Thiergart T."/>
            <person name="Pickel B."/>
            <person name="Atanasova L."/>
            <person name="Karlsson M."/>
            <person name="Huettel B."/>
            <person name="Barry K.W."/>
            <person name="Haridas S."/>
            <person name="Chen C."/>
            <person name="Bauer D."/>
            <person name="Andreopoulos W."/>
            <person name="Pangilinan J."/>
            <person name="LaButti K."/>
            <person name="Riley R."/>
            <person name="Lipzen A."/>
            <person name="Clum A."/>
            <person name="Drula E."/>
            <person name="Henrissat B."/>
            <person name="Kohler A."/>
            <person name="Grigoriev I.V."/>
            <person name="Martin F.M."/>
            <person name="Hacquard S."/>
        </authorList>
    </citation>
    <scope>NUCLEOTIDE SEQUENCE</scope>
    <source>
        <strain evidence="8">MPI-CAGE-AT-0021</strain>
    </source>
</reference>
<feature type="domain" description="LysM" evidence="7">
    <location>
        <begin position="387"/>
        <end position="433"/>
    </location>
</feature>
<dbReference type="PROSITE" id="PS51782">
    <property type="entry name" value="LYSM"/>
    <property type="match status" value="5"/>
</dbReference>
<sequence>MILSKLFLYSLSAISLLFEPALGNRGISSSRVRRGNTPSLPIAPGPTQDCVFWFDNDGTIDCEFMPEFYGITLEDFLKWNPSLTDSCGNFQEGYSFCVEGKAGTGPPAITTSTKTTTTKAPTTTTAPGNGIKTPEPVQPGIVNNCDEFYLVKEGEGCRDIATKHGITLAQFTTWNSKTGTNCAALWVDTYACVSIIGHTPTPTEPDTPSNGIETPSPIQNGMAKNCNKFHLVKSTTTCTSMEEYYKLPWADFYKWNPAVGSTCTSLLTGYYVCVSVVGFTTPTTPTTPDNGISTPSPIQAGMTKDCNKFHLIKSTTTCASIRDYYSLPLAEFYKWNPAVGKTCKSLLVDYYVCVNIIGFTPPTPTEPGNGISTPSPIQTGMTENCNKFHLVKSTTTCASIQDYYKISFADFYKWNPAIGSKCTSLWANTNVYVSIIGGSTTPTNPGNGIETPKPIQDGMTKNCKKFHLVKSTTTCASIQDYYKITLAQLYKWNPAIGSTCKNLWADYNVCVGV</sequence>
<dbReference type="SUPFAM" id="SSF54106">
    <property type="entry name" value="LysM domain"/>
    <property type="match status" value="5"/>
</dbReference>
<feature type="compositionally biased region" description="Low complexity" evidence="5">
    <location>
        <begin position="107"/>
        <end position="128"/>
    </location>
</feature>
<comment type="similarity">
    <text evidence="4">Belongs to the secreted LysM effector family.</text>
</comment>
<dbReference type="InterPro" id="IPR052210">
    <property type="entry name" value="LysM1-like"/>
</dbReference>
<evidence type="ECO:0000256" key="3">
    <source>
        <dbReference type="ARBA" id="ARBA00023026"/>
    </source>
</evidence>
<dbReference type="Gene3D" id="3.10.350.10">
    <property type="entry name" value="LysM domain"/>
    <property type="match status" value="6"/>
</dbReference>
<gene>
    <name evidence="8" type="ORF">B0J13DRAFT_455854</name>
</gene>
<evidence type="ECO:0000256" key="2">
    <source>
        <dbReference type="ARBA" id="ARBA00022729"/>
    </source>
</evidence>
<dbReference type="InterPro" id="IPR036779">
    <property type="entry name" value="LysM_dom_sf"/>
</dbReference>
<accession>A0A9P9III2</accession>